<evidence type="ECO:0000313" key="2">
    <source>
        <dbReference type="Proteomes" id="UP000828390"/>
    </source>
</evidence>
<reference evidence="1" key="1">
    <citation type="journal article" date="2019" name="bioRxiv">
        <title>The Genome of the Zebra Mussel, Dreissena polymorpha: A Resource for Invasive Species Research.</title>
        <authorList>
            <person name="McCartney M.A."/>
            <person name="Auch B."/>
            <person name="Kono T."/>
            <person name="Mallez S."/>
            <person name="Zhang Y."/>
            <person name="Obille A."/>
            <person name="Becker A."/>
            <person name="Abrahante J.E."/>
            <person name="Garbe J."/>
            <person name="Badalamenti J.P."/>
            <person name="Herman A."/>
            <person name="Mangelson H."/>
            <person name="Liachko I."/>
            <person name="Sullivan S."/>
            <person name="Sone E.D."/>
            <person name="Koren S."/>
            <person name="Silverstein K.A.T."/>
            <person name="Beckman K.B."/>
            <person name="Gohl D.M."/>
        </authorList>
    </citation>
    <scope>NUCLEOTIDE SEQUENCE</scope>
    <source>
        <strain evidence="1">Duluth1</strain>
        <tissue evidence="1">Whole animal</tissue>
    </source>
</reference>
<organism evidence="1 2">
    <name type="scientific">Dreissena polymorpha</name>
    <name type="common">Zebra mussel</name>
    <name type="synonym">Mytilus polymorpha</name>
    <dbReference type="NCBI Taxonomy" id="45954"/>
    <lineage>
        <taxon>Eukaryota</taxon>
        <taxon>Metazoa</taxon>
        <taxon>Spiralia</taxon>
        <taxon>Lophotrochozoa</taxon>
        <taxon>Mollusca</taxon>
        <taxon>Bivalvia</taxon>
        <taxon>Autobranchia</taxon>
        <taxon>Heteroconchia</taxon>
        <taxon>Euheterodonta</taxon>
        <taxon>Imparidentia</taxon>
        <taxon>Neoheterodontei</taxon>
        <taxon>Myida</taxon>
        <taxon>Dreissenoidea</taxon>
        <taxon>Dreissenidae</taxon>
        <taxon>Dreissena</taxon>
    </lineage>
</organism>
<name>A0A9D3YWM3_DREPO</name>
<keyword evidence="2" id="KW-1185">Reference proteome</keyword>
<accession>A0A9D3YWM3</accession>
<reference evidence="1" key="2">
    <citation type="submission" date="2020-11" db="EMBL/GenBank/DDBJ databases">
        <authorList>
            <person name="McCartney M.A."/>
            <person name="Auch B."/>
            <person name="Kono T."/>
            <person name="Mallez S."/>
            <person name="Becker A."/>
            <person name="Gohl D.M."/>
            <person name="Silverstein K.A.T."/>
            <person name="Koren S."/>
            <person name="Bechman K.B."/>
            <person name="Herman A."/>
            <person name="Abrahante J.E."/>
            <person name="Garbe J."/>
        </authorList>
    </citation>
    <scope>NUCLEOTIDE SEQUENCE</scope>
    <source>
        <strain evidence="1">Duluth1</strain>
        <tissue evidence="1">Whole animal</tissue>
    </source>
</reference>
<gene>
    <name evidence="1" type="ORF">DPMN_067915</name>
</gene>
<comment type="caution">
    <text evidence="1">The sequence shown here is derived from an EMBL/GenBank/DDBJ whole genome shotgun (WGS) entry which is preliminary data.</text>
</comment>
<evidence type="ECO:0000313" key="1">
    <source>
        <dbReference type="EMBL" id="KAH3708463.1"/>
    </source>
</evidence>
<sequence length="93" mass="10614">MKHVSLTQYNVSGAGNPDFTNPRISIFQSGNLIAFELNTDPVNPFKRSVCKAQHFRPSPICHKLQMFFLIVFNCEIVPSTRRSSKDTHISLEY</sequence>
<dbReference type="AlphaFoldDB" id="A0A9D3YWM3"/>
<protein>
    <submittedName>
        <fullName evidence="1">Uncharacterized protein</fullName>
    </submittedName>
</protein>
<dbReference type="Proteomes" id="UP000828390">
    <property type="component" value="Unassembled WGS sequence"/>
</dbReference>
<proteinExistence type="predicted"/>
<dbReference type="EMBL" id="JAIWYP010000014">
    <property type="protein sequence ID" value="KAH3708463.1"/>
    <property type="molecule type" value="Genomic_DNA"/>
</dbReference>